<name>A0A382VID9_9ZZZZ</name>
<accession>A0A382VID9</accession>
<protein>
    <submittedName>
        <fullName evidence="1">Uncharacterized protein</fullName>
    </submittedName>
</protein>
<gene>
    <name evidence="1" type="ORF">METZ01_LOCUS399136</name>
</gene>
<dbReference type="EMBL" id="UINC01152215">
    <property type="protein sequence ID" value="SVD46282.1"/>
    <property type="molecule type" value="Genomic_DNA"/>
</dbReference>
<organism evidence="1">
    <name type="scientific">marine metagenome</name>
    <dbReference type="NCBI Taxonomy" id="408172"/>
    <lineage>
        <taxon>unclassified sequences</taxon>
        <taxon>metagenomes</taxon>
        <taxon>ecological metagenomes</taxon>
    </lineage>
</organism>
<evidence type="ECO:0000313" key="1">
    <source>
        <dbReference type="EMBL" id="SVD46282.1"/>
    </source>
</evidence>
<sequence>KVSIDTSDLAPQQLLDTFFKKSNAHFNTRDALRLLDQKYAQNP</sequence>
<reference evidence="1" key="1">
    <citation type="submission" date="2018-05" db="EMBL/GenBank/DDBJ databases">
        <authorList>
            <person name="Lanie J.A."/>
            <person name="Ng W.-L."/>
            <person name="Kazmierczak K.M."/>
            <person name="Andrzejewski T.M."/>
            <person name="Davidsen T.M."/>
            <person name="Wayne K.J."/>
            <person name="Tettelin H."/>
            <person name="Glass J.I."/>
            <person name="Rusch D."/>
            <person name="Podicherti R."/>
            <person name="Tsui H.-C.T."/>
            <person name="Winkler M.E."/>
        </authorList>
    </citation>
    <scope>NUCLEOTIDE SEQUENCE</scope>
</reference>
<dbReference type="AlphaFoldDB" id="A0A382VID9"/>
<feature type="non-terminal residue" evidence="1">
    <location>
        <position position="1"/>
    </location>
</feature>
<proteinExistence type="predicted"/>